<gene>
    <name evidence="3" type="ORF">IW245_004567</name>
</gene>
<sequence length="156" mass="15734">MVVAVDDGGMRFGRWVWLLVGGLALVGLGAFFVVAGLDRADKLASAIGLFVGLGGLGVSVYGLVLTRRVPPVESGQSMNKSAVGGSVNQIRDVHGNVKFGPPAPSRAPATAPSSAPTGPAGSEAVVAPDGQRVTESQVCGDVLQVDGVVGDVDIDR</sequence>
<name>A0A8J7GUI7_9ACTN</name>
<dbReference type="Proteomes" id="UP000622552">
    <property type="component" value="Unassembled WGS sequence"/>
</dbReference>
<evidence type="ECO:0000256" key="1">
    <source>
        <dbReference type="SAM" id="MobiDB-lite"/>
    </source>
</evidence>
<keyword evidence="4" id="KW-1185">Reference proteome</keyword>
<evidence type="ECO:0000256" key="2">
    <source>
        <dbReference type="SAM" id="Phobius"/>
    </source>
</evidence>
<evidence type="ECO:0000313" key="4">
    <source>
        <dbReference type="Proteomes" id="UP000622552"/>
    </source>
</evidence>
<reference evidence="3" key="1">
    <citation type="submission" date="2020-11" db="EMBL/GenBank/DDBJ databases">
        <title>Sequencing the genomes of 1000 actinobacteria strains.</title>
        <authorList>
            <person name="Klenk H.-P."/>
        </authorList>
    </citation>
    <scope>NUCLEOTIDE SEQUENCE</scope>
    <source>
        <strain evidence="3">DSM 45356</strain>
    </source>
</reference>
<proteinExistence type="predicted"/>
<comment type="caution">
    <text evidence="3">The sequence shown here is derived from an EMBL/GenBank/DDBJ whole genome shotgun (WGS) entry which is preliminary data.</text>
</comment>
<dbReference type="AlphaFoldDB" id="A0A8J7GUI7"/>
<keyword evidence="2" id="KW-0472">Membrane</keyword>
<feature type="compositionally biased region" description="Low complexity" evidence="1">
    <location>
        <begin position="106"/>
        <end position="124"/>
    </location>
</feature>
<keyword evidence="2" id="KW-1133">Transmembrane helix</keyword>
<dbReference type="RefSeq" id="WP_233473055.1">
    <property type="nucleotide sequence ID" value="NZ_BONS01000017.1"/>
</dbReference>
<evidence type="ECO:0000313" key="3">
    <source>
        <dbReference type="EMBL" id="MBG6138373.1"/>
    </source>
</evidence>
<organism evidence="3 4">
    <name type="scientific">Longispora fulva</name>
    <dbReference type="NCBI Taxonomy" id="619741"/>
    <lineage>
        <taxon>Bacteria</taxon>
        <taxon>Bacillati</taxon>
        <taxon>Actinomycetota</taxon>
        <taxon>Actinomycetes</taxon>
        <taxon>Micromonosporales</taxon>
        <taxon>Micromonosporaceae</taxon>
        <taxon>Longispora</taxon>
    </lineage>
</organism>
<keyword evidence="2" id="KW-0812">Transmembrane</keyword>
<protein>
    <submittedName>
        <fullName evidence="3">Uncharacterized protein</fullName>
    </submittedName>
</protein>
<feature type="transmembrane region" description="Helical" evidence="2">
    <location>
        <begin position="15"/>
        <end position="37"/>
    </location>
</feature>
<dbReference type="EMBL" id="JADOUF010000001">
    <property type="protein sequence ID" value="MBG6138373.1"/>
    <property type="molecule type" value="Genomic_DNA"/>
</dbReference>
<feature type="region of interest" description="Disordered" evidence="1">
    <location>
        <begin position="97"/>
        <end position="132"/>
    </location>
</feature>
<accession>A0A8J7GUI7</accession>
<feature type="transmembrane region" description="Helical" evidence="2">
    <location>
        <begin position="43"/>
        <end position="64"/>
    </location>
</feature>